<evidence type="ECO:0000256" key="10">
    <source>
        <dbReference type="ARBA" id="ARBA00022630"/>
    </source>
</evidence>
<evidence type="ECO:0000256" key="20">
    <source>
        <dbReference type="HAMAP-Rule" id="MF_00037"/>
    </source>
</evidence>
<comment type="subcellular location">
    <subcellularLocation>
        <location evidence="3 20">Cytoplasm</location>
    </subcellularLocation>
</comment>
<dbReference type="Pfam" id="PF01565">
    <property type="entry name" value="FAD_binding_4"/>
    <property type="match status" value="1"/>
</dbReference>
<dbReference type="EC" id="1.3.1.98" evidence="6 20"/>
<protein>
    <recommendedName>
        <fullName evidence="7 20">UDP-N-acetylenolpyruvoylglucosamine reductase</fullName>
        <ecNumber evidence="6 20">1.3.1.98</ecNumber>
    </recommendedName>
    <alternativeName>
        <fullName evidence="18 20">UDP-N-acetylmuramate dehydrogenase</fullName>
    </alternativeName>
</protein>
<evidence type="ECO:0000256" key="15">
    <source>
        <dbReference type="ARBA" id="ARBA00023002"/>
    </source>
</evidence>
<dbReference type="InterPro" id="IPR016167">
    <property type="entry name" value="FAD-bd_PCMH_sub1"/>
</dbReference>
<dbReference type="PANTHER" id="PTHR21071">
    <property type="entry name" value="UDP-N-ACETYLENOLPYRUVOYLGLUCOSAMINE REDUCTASE"/>
    <property type="match status" value="1"/>
</dbReference>
<comment type="caution">
    <text evidence="22">The sequence shown here is derived from an EMBL/GenBank/DDBJ whole genome shotgun (WGS) entry which is preliminary data.</text>
</comment>
<dbReference type="AlphaFoldDB" id="A0A4R1XSZ9"/>
<feature type="active site" evidence="20">
    <location>
        <position position="329"/>
    </location>
</feature>
<keyword evidence="9 20" id="KW-0132">Cell division</keyword>
<keyword evidence="11 20" id="KW-0274">FAD</keyword>
<evidence type="ECO:0000259" key="21">
    <source>
        <dbReference type="PROSITE" id="PS51387"/>
    </source>
</evidence>
<dbReference type="InterPro" id="IPR003170">
    <property type="entry name" value="MurB"/>
</dbReference>
<dbReference type="GO" id="GO:0008762">
    <property type="term" value="F:UDP-N-acetylmuramate dehydrogenase activity"/>
    <property type="evidence" value="ECO:0007669"/>
    <property type="project" value="UniProtKB-UniRule"/>
</dbReference>
<dbReference type="NCBIfam" id="NF010478">
    <property type="entry name" value="PRK13903.1"/>
    <property type="match status" value="1"/>
</dbReference>
<evidence type="ECO:0000256" key="5">
    <source>
        <dbReference type="ARBA" id="ARBA00010485"/>
    </source>
</evidence>
<dbReference type="NCBIfam" id="TIGR00179">
    <property type="entry name" value="murB"/>
    <property type="match status" value="1"/>
</dbReference>
<evidence type="ECO:0000256" key="4">
    <source>
        <dbReference type="ARBA" id="ARBA00004752"/>
    </source>
</evidence>
<sequence length="348" mass="38962">MRIQQQVQLKTLNTLNLDALASHYVQIQHQDDIAQALAFAQQQQLNVLILSGGSNVLLPQQIDALVMHMQLQGIEALSEDQDVQRFKVSAGQNWHEFVLWTTAQQRYGLQNLALIPGLVGAAPVQNIGAYGVEVGEFIESVEVYDRQLAQFSQLSAEQCQFAYRDSIFKQHPERYIICAVIFKLVKQAQLKINYGDLKAAMGADLSPENLQRQVIQIRQAKLPDPQQFANVGSFFKNPLISQALFATLIVDFPQMPHYPQSDASVKIAAGWLIEQAGWKGKRLGSVGMFERQALVLVNYAQANLADVEHTYTAVQHDVFQKFGIMLQAEPVRFNASGMIQAPTLIQSW</sequence>
<dbReference type="EMBL" id="SLVJ01000010">
    <property type="protein sequence ID" value="TCM66996.1"/>
    <property type="molecule type" value="Genomic_DNA"/>
</dbReference>
<evidence type="ECO:0000256" key="19">
    <source>
        <dbReference type="ARBA" id="ARBA00048914"/>
    </source>
</evidence>
<comment type="cofactor">
    <cofactor evidence="1 20">
        <name>FAD</name>
        <dbReference type="ChEBI" id="CHEBI:57692"/>
    </cofactor>
</comment>
<accession>A0A4R1XSZ9</accession>
<dbReference type="PANTHER" id="PTHR21071:SF4">
    <property type="entry name" value="UDP-N-ACETYLENOLPYRUVOYLGLUCOSAMINE REDUCTASE"/>
    <property type="match status" value="1"/>
</dbReference>
<dbReference type="InterPro" id="IPR016166">
    <property type="entry name" value="FAD-bd_PCMH"/>
</dbReference>
<dbReference type="PROSITE" id="PS51387">
    <property type="entry name" value="FAD_PCMH"/>
    <property type="match status" value="1"/>
</dbReference>
<keyword evidence="23" id="KW-1185">Reference proteome</keyword>
<dbReference type="InterPro" id="IPR036318">
    <property type="entry name" value="FAD-bd_PCMH-like_sf"/>
</dbReference>
<dbReference type="HAMAP" id="MF_00037">
    <property type="entry name" value="MurB"/>
    <property type="match status" value="1"/>
</dbReference>
<dbReference type="SUPFAM" id="SSF56194">
    <property type="entry name" value="Uridine diphospho-N-Acetylenolpyruvylglucosamine reductase, MurB, C-terminal domain"/>
    <property type="match status" value="1"/>
</dbReference>
<reference evidence="22 23" key="1">
    <citation type="submission" date="2019-03" db="EMBL/GenBank/DDBJ databases">
        <title>Genomic analyses of the natural microbiome of Caenorhabditis elegans.</title>
        <authorList>
            <person name="Samuel B."/>
        </authorList>
    </citation>
    <scope>NUCLEOTIDE SEQUENCE [LARGE SCALE GENOMIC DNA]</scope>
    <source>
        <strain evidence="22 23">JUb89</strain>
    </source>
</reference>
<dbReference type="InterPro" id="IPR011601">
    <property type="entry name" value="MurB_C"/>
</dbReference>
<evidence type="ECO:0000256" key="1">
    <source>
        <dbReference type="ARBA" id="ARBA00001974"/>
    </source>
</evidence>
<dbReference type="GO" id="GO:0005829">
    <property type="term" value="C:cytosol"/>
    <property type="evidence" value="ECO:0007669"/>
    <property type="project" value="TreeGrafter"/>
</dbReference>
<evidence type="ECO:0000256" key="11">
    <source>
        <dbReference type="ARBA" id="ARBA00022827"/>
    </source>
</evidence>
<keyword evidence="16 20" id="KW-0131">Cell cycle</keyword>
<dbReference type="GO" id="GO:0008360">
    <property type="term" value="P:regulation of cell shape"/>
    <property type="evidence" value="ECO:0007669"/>
    <property type="project" value="UniProtKB-KW"/>
</dbReference>
<comment type="pathway">
    <text evidence="4 20">Cell wall biogenesis; peptidoglycan biosynthesis.</text>
</comment>
<evidence type="ECO:0000256" key="3">
    <source>
        <dbReference type="ARBA" id="ARBA00004496"/>
    </source>
</evidence>
<dbReference type="Proteomes" id="UP000294963">
    <property type="component" value="Unassembled WGS sequence"/>
</dbReference>
<organism evidence="22 23">
    <name type="scientific">Acinetobacter calcoaceticus</name>
    <dbReference type="NCBI Taxonomy" id="471"/>
    <lineage>
        <taxon>Bacteria</taxon>
        <taxon>Pseudomonadati</taxon>
        <taxon>Pseudomonadota</taxon>
        <taxon>Gammaproteobacteria</taxon>
        <taxon>Moraxellales</taxon>
        <taxon>Moraxellaceae</taxon>
        <taxon>Acinetobacter</taxon>
        <taxon>Acinetobacter calcoaceticus/baumannii complex</taxon>
    </lineage>
</organism>
<dbReference type="GO" id="GO:0009252">
    <property type="term" value="P:peptidoglycan biosynthetic process"/>
    <property type="evidence" value="ECO:0007669"/>
    <property type="project" value="UniProtKB-UniRule"/>
</dbReference>
<dbReference type="NCBIfam" id="NF000755">
    <property type="entry name" value="PRK00046.1"/>
    <property type="match status" value="1"/>
</dbReference>
<proteinExistence type="inferred from homology"/>
<evidence type="ECO:0000256" key="2">
    <source>
        <dbReference type="ARBA" id="ARBA00003921"/>
    </source>
</evidence>
<evidence type="ECO:0000256" key="8">
    <source>
        <dbReference type="ARBA" id="ARBA00022490"/>
    </source>
</evidence>
<keyword evidence="17 20" id="KW-0961">Cell wall biogenesis/degradation</keyword>
<feature type="domain" description="FAD-binding PCMH-type" evidence="21">
    <location>
        <begin position="17"/>
        <end position="187"/>
    </location>
</feature>
<dbReference type="Pfam" id="PF02873">
    <property type="entry name" value="MurB_C"/>
    <property type="match status" value="1"/>
</dbReference>
<comment type="similarity">
    <text evidence="5 20">Belongs to the MurB family.</text>
</comment>
<evidence type="ECO:0000256" key="9">
    <source>
        <dbReference type="ARBA" id="ARBA00022618"/>
    </source>
</evidence>
<dbReference type="GO" id="GO:0071949">
    <property type="term" value="F:FAD binding"/>
    <property type="evidence" value="ECO:0007669"/>
    <property type="project" value="InterPro"/>
</dbReference>
<keyword evidence="15 20" id="KW-0560">Oxidoreductase</keyword>
<dbReference type="InterPro" id="IPR016169">
    <property type="entry name" value="FAD-bd_PCMH_sub2"/>
</dbReference>
<dbReference type="InterPro" id="IPR036635">
    <property type="entry name" value="MurB_C_sf"/>
</dbReference>
<evidence type="ECO:0000256" key="14">
    <source>
        <dbReference type="ARBA" id="ARBA00022984"/>
    </source>
</evidence>
<evidence type="ECO:0000256" key="7">
    <source>
        <dbReference type="ARBA" id="ARBA00015188"/>
    </source>
</evidence>
<keyword evidence="14 20" id="KW-0573">Peptidoglycan synthesis</keyword>
<feature type="active site" evidence="20">
    <location>
        <position position="164"/>
    </location>
</feature>
<dbReference type="Gene3D" id="3.30.465.10">
    <property type="match status" value="1"/>
</dbReference>
<dbReference type="InterPro" id="IPR006094">
    <property type="entry name" value="Oxid_FAD_bind_N"/>
</dbReference>
<dbReference type="Gene3D" id="3.30.43.10">
    <property type="entry name" value="Uridine Diphospho-n-acetylenolpyruvylglucosamine Reductase, domain 2"/>
    <property type="match status" value="1"/>
</dbReference>
<keyword evidence="12 20" id="KW-0521">NADP</keyword>
<dbReference type="OrthoDB" id="9804753at2"/>
<evidence type="ECO:0000313" key="22">
    <source>
        <dbReference type="EMBL" id="TCM66996.1"/>
    </source>
</evidence>
<keyword evidence="13 20" id="KW-0133">Cell shape</keyword>
<keyword evidence="10 20" id="KW-0285">Flavoprotein</keyword>
<evidence type="ECO:0000313" key="23">
    <source>
        <dbReference type="Proteomes" id="UP000294963"/>
    </source>
</evidence>
<evidence type="ECO:0000256" key="13">
    <source>
        <dbReference type="ARBA" id="ARBA00022960"/>
    </source>
</evidence>
<comment type="catalytic activity">
    <reaction evidence="19 20">
        <text>UDP-N-acetyl-alpha-D-muramate + NADP(+) = UDP-N-acetyl-3-O-(1-carboxyvinyl)-alpha-D-glucosamine + NADPH + H(+)</text>
        <dbReference type="Rhea" id="RHEA:12248"/>
        <dbReference type="ChEBI" id="CHEBI:15378"/>
        <dbReference type="ChEBI" id="CHEBI:57783"/>
        <dbReference type="ChEBI" id="CHEBI:58349"/>
        <dbReference type="ChEBI" id="CHEBI:68483"/>
        <dbReference type="ChEBI" id="CHEBI:70757"/>
        <dbReference type="EC" id="1.3.1.98"/>
    </reaction>
</comment>
<dbReference type="SUPFAM" id="SSF56176">
    <property type="entry name" value="FAD-binding/transporter-associated domain-like"/>
    <property type="match status" value="1"/>
</dbReference>
<name>A0A4R1XSZ9_ACICA</name>
<keyword evidence="8 20" id="KW-0963">Cytoplasm</keyword>
<evidence type="ECO:0000256" key="17">
    <source>
        <dbReference type="ARBA" id="ARBA00023316"/>
    </source>
</evidence>
<dbReference type="Gene3D" id="3.90.78.10">
    <property type="entry name" value="UDP-N-acetylenolpyruvoylglucosamine reductase, C-terminal domain"/>
    <property type="match status" value="1"/>
</dbReference>
<gene>
    <name evidence="20" type="primary">murB</name>
    <name evidence="22" type="ORF">EC844_11037</name>
</gene>
<feature type="active site" description="Proton donor" evidence="20">
    <location>
        <position position="233"/>
    </location>
</feature>
<evidence type="ECO:0000256" key="16">
    <source>
        <dbReference type="ARBA" id="ARBA00023306"/>
    </source>
</evidence>
<dbReference type="UniPathway" id="UPA00219"/>
<dbReference type="GO" id="GO:0051301">
    <property type="term" value="P:cell division"/>
    <property type="evidence" value="ECO:0007669"/>
    <property type="project" value="UniProtKB-KW"/>
</dbReference>
<evidence type="ECO:0000256" key="6">
    <source>
        <dbReference type="ARBA" id="ARBA00012518"/>
    </source>
</evidence>
<dbReference type="GO" id="GO:0071555">
    <property type="term" value="P:cell wall organization"/>
    <property type="evidence" value="ECO:0007669"/>
    <property type="project" value="UniProtKB-KW"/>
</dbReference>
<comment type="function">
    <text evidence="2 20">Cell wall formation.</text>
</comment>
<evidence type="ECO:0000256" key="12">
    <source>
        <dbReference type="ARBA" id="ARBA00022857"/>
    </source>
</evidence>
<evidence type="ECO:0000256" key="18">
    <source>
        <dbReference type="ARBA" id="ARBA00031026"/>
    </source>
</evidence>